<evidence type="ECO:0000313" key="1">
    <source>
        <dbReference type="EMBL" id="RGN36406.1"/>
    </source>
</evidence>
<name>A0A3E5BFR5_9BACE</name>
<comment type="caution">
    <text evidence="1">The sequence shown here is derived from an EMBL/GenBank/DDBJ whole genome shotgun (WGS) entry which is preliminary data.</text>
</comment>
<dbReference type="Pfam" id="PF13149">
    <property type="entry name" value="Mfa_like_1"/>
    <property type="match status" value="1"/>
</dbReference>
<evidence type="ECO:0000313" key="2">
    <source>
        <dbReference type="Proteomes" id="UP000260983"/>
    </source>
</evidence>
<dbReference type="InterPro" id="IPR042278">
    <property type="entry name" value="Mfa-like_1_N"/>
</dbReference>
<dbReference type="Gene3D" id="2.60.40.2630">
    <property type="match status" value="1"/>
</dbReference>
<accession>A0A3E5BFR5</accession>
<dbReference type="RefSeq" id="WP_117723917.1">
    <property type="nucleotide sequence ID" value="NZ_QSUL01000005.1"/>
</dbReference>
<gene>
    <name evidence="1" type="ORF">DXB65_08340</name>
</gene>
<dbReference type="Gene3D" id="2.60.40.2620">
    <property type="entry name" value="Fimbrillin-like"/>
    <property type="match status" value="1"/>
</dbReference>
<dbReference type="CDD" id="cd13121">
    <property type="entry name" value="BF2867_like_C"/>
    <property type="match status" value="1"/>
</dbReference>
<sequence length="1009" mass="111904">MRHSCMFHLVFDIATRMLIFCVAACVVSSCTDDTFDKYQQGKLLSFTVNVPDNWTNGSVRAAADININKLSESGGLQPLYLVTEISEVAVDKAASDVVTRGMPIESVSDFYKSFGLSAICYTGEWPAEVEENQWTTNFAHNLKVSNIGGNWASEKKLDWTGSGNIKFFAYSPHADTEEFKGSIIHSGPSEKGAPVLTYTVPEDITRQPDLMTATTNCKGNQGGDVALTFSHALTAITIKTGKDMLAGEITEVSLSGVYGKGGYSFETGAWTIAKDEKTTGFSITKKVELPGEEKRNDIYTPSGTSVVDGELTFMMIPQTLPKEAKLIIHFTDSLTMKSRTLTASLGGKTWPKGKKVIYSISSTGIVMTPVIDLKINRDGVWVNGKEPETAQQSAYLPVSGYLHDVEIAALMQVTQEGADTETLELPYKIQYKIEGGDWMDKADSWIPENASKATSVSPGSFIKGAIRLPAQKVFDDLRAKLNTNETNGSKTDYYDLVANNPLERESANCYIVDKPGYYKFPAYYGNTYPNGGTEAYKYEGSIPDKSLEDYLLIDFVGHDDEPIPSPQIPDIHDAVLVWQDSPDLVTDIEYNETDGWINFCVPEAAFNQGNAVIAVRNDQGEILWSWHIWATYYGSMELQISEAVNEYGKHFNFLPCNLGYCDSHGSDSERKTYIRFVATMPDATERVVTKFSKLEGAPTPDAEGVFTFIQPEIIESIAGDNPYYQWGRKDPMLPGVYNATIRANVPIGSDHLSITKYKEELDMENKVFYSTEAYRFTASESGRSIGESIRTPHHFFMHKRPIDDKPEDDNYLRRHWHNGESRPGRVTSYNRKTIMNFWNSQLDKNGIEAQAGDPNNRYVFKTIYDPSPAGYKVPPPAAFSKFTEKLGTHAQIGAVAEGGYIIEPKFGGGGIIIGWDVTDKGGHEFFFPATGLRDMGIEHREVSYGTWPAHSKLTFIASSGFKKSSESSSSCLLFSLDCRDVYIQTPIGAIYGTNNAYGFTLRPIQDKQM</sequence>
<dbReference type="Proteomes" id="UP000260983">
    <property type="component" value="Unassembled WGS sequence"/>
</dbReference>
<reference evidence="1 2" key="1">
    <citation type="submission" date="2018-08" db="EMBL/GenBank/DDBJ databases">
        <title>A genome reference for cultivated species of the human gut microbiota.</title>
        <authorList>
            <person name="Zou Y."/>
            <person name="Xue W."/>
            <person name="Luo G."/>
        </authorList>
    </citation>
    <scope>NUCLEOTIDE SEQUENCE [LARGE SCALE GENOMIC DNA]</scope>
    <source>
        <strain evidence="1 2">OM05-15BH</strain>
    </source>
</reference>
<protein>
    <submittedName>
        <fullName evidence="1">Fimbrillin family protein</fullName>
    </submittedName>
</protein>
<proteinExistence type="predicted"/>
<dbReference type="AlphaFoldDB" id="A0A3E5BFR5"/>
<dbReference type="InterPro" id="IPR025049">
    <property type="entry name" value="Mfa-like_1"/>
</dbReference>
<organism evidence="1 2">
    <name type="scientific">Bacteroides oleiciplenus</name>
    <dbReference type="NCBI Taxonomy" id="626931"/>
    <lineage>
        <taxon>Bacteria</taxon>
        <taxon>Pseudomonadati</taxon>
        <taxon>Bacteroidota</taxon>
        <taxon>Bacteroidia</taxon>
        <taxon>Bacteroidales</taxon>
        <taxon>Bacteroidaceae</taxon>
        <taxon>Bacteroides</taxon>
    </lineage>
</organism>
<dbReference type="CDD" id="cd13120">
    <property type="entry name" value="BF2867_like_N"/>
    <property type="match status" value="1"/>
</dbReference>
<dbReference type="EMBL" id="QSUL01000005">
    <property type="protein sequence ID" value="RGN36406.1"/>
    <property type="molecule type" value="Genomic_DNA"/>
</dbReference>
<dbReference type="PROSITE" id="PS51257">
    <property type="entry name" value="PROKAR_LIPOPROTEIN"/>
    <property type="match status" value="1"/>
</dbReference>